<proteinExistence type="predicted"/>
<dbReference type="InterPro" id="IPR021276">
    <property type="entry name" value="DUF2855"/>
</dbReference>
<dbReference type="Pfam" id="PF11017">
    <property type="entry name" value="DUF2855"/>
    <property type="match status" value="1"/>
</dbReference>
<dbReference type="AlphaFoldDB" id="A0A177C744"/>
<gene>
    <name evidence="1" type="ORF">CC84DRAFT_1261299</name>
</gene>
<organism evidence="1 2">
    <name type="scientific">Paraphaeosphaeria sporulosa</name>
    <dbReference type="NCBI Taxonomy" id="1460663"/>
    <lineage>
        <taxon>Eukaryota</taxon>
        <taxon>Fungi</taxon>
        <taxon>Dikarya</taxon>
        <taxon>Ascomycota</taxon>
        <taxon>Pezizomycotina</taxon>
        <taxon>Dothideomycetes</taxon>
        <taxon>Pleosporomycetidae</taxon>
        <taxon>Pleosporales</taxon>
        <taxon>Massarineae</taxon>
        <taxon>Didymosphaeriaceae</taxon>
        <taxon>Paraphaeosphaeria</taxon>
    </lineage>
</organism>
<dbReference type="Proteomes" id="UP000077069">
    <property type="component" value="Unassembled WGS sequence"/>
</dbReference>
<dbReference type="EMBL" id="KV441555">
    <property type="protein sequence ID" value="OAG02567.1"/>
    <property type="molecule type" value="Genomic_DNA"/>
</dbReference>
<evidence type="ECO:0000313" key="1">
    <source>
        <dbReference type="EMBL" id="OAG02567.1"/>
    </source>
</evidence>
<reference evidence="1 2" key="1">
    <citation type="submission" date="2016-05" db="EMBL/GenBank/DDBJ databases">
        <title>Comparative analysis of secretome profiles of manganese(II)-oxidizing ascomycete fungi.</title>
        <authorList>
            <consortium name="DOE Joint Genome Institute"/>
            <person name="Zeiner C.A."/>
            <person name="Purvine S.O."/>
            <person name="Zink E.M."/>
            <person name="Wu S."/>
            <person name="Pasa-Tolic L."/>
            <person name="Chaput D.L."/>
            <person name="Haridas S."/>
            <person name="Grigoriev I.V."/>
            <person name="Santelli C.M."/>
            <person name="Hansel C.M."/>
        </authorList>
    </citation>
    <scope>NUCLEOTIDE SEQUENCE [LARGE SCALE GENOMIC DNA]</scope>
    <source>
        <strain evidence="1 2">AP3s5-JAC2a</strain>
    </source>
</reference>
<dbReference type="RefSeq" id="XP_018032932.1">
    <property type="nucleotide sequence ID" value="XM_018185054.1"/>
</dbReference>
<dbReference type="STRING" id="1460663.A0A177C744"/>
<sequence>MASQPQIHVFNKGDYSSHRLVTLPPTKLEPLSPSSLRLRTKILGLTTNNLTYANMGFALGWWDTYPIPSSASSPFNDRDTYATVAGWGYAEVVESSYPGVEKGASVFGYVHVGSGTWDVSVSDAESGLEGQVLVTSPHRAHLWTIYNRLQILPPLAQLEKERGRETLGWDALMQVLFGTGYNLSTYGFAWSDALRIHPSGEGAWNVEEARLDGAVCVVLNGGGKTGMGFAYAARHNRPKEQQPTTIIGVGSEKSKPLLEKCGFYDDVLLSGDAAKVAQLVKQTAPRKVVLLDFGARPGVFAAYTEALEDAGAPLARFFVGGDNRPAKPQDLMKARGERGEGVQVNANTLREKGIEVGRQKYFEDFDRAWEGFVHQGAIKGTKLVWGEGMEGWESGWEAFCNDKVGGNEGLVYTL</sequence>
<dbReference type="OrthoDB" id="192702at2759"/>
<evidence type="ECO:0000313" key="2">
    <source>
        <dbReference type="Proteomes" id="UP000077069"/>
    </source>
</evidence>
<name>A0A177C744_9PLEO</name>
<dbReference type="InParanoid" id="A0A177C744"/>
<accession>A0A177C744</accession>
<dbReference type="GeneID" id="28768540"/>
<keyword evidence="2" id="KW-1185">Reference proteome</keyword>
<protein>
    <submittedName>
        <fullName evidence="1">Uncharacterized protein</fullName>
    </submittedName>
</protein>